<organism evidence="11 12">
    <name type="scientific">Luteitalea pratensis</name>
    <dbReference type="NCBI Taxonomy" id="1855912"/>
    <lineage>
        <taxon>Bacteria</taxon>
        <taxon>Pseudomonadati</taxon>
        <taxon>Acidobacteriota</taxon>
        <taxon>Vicinamibacteria</taxon>
        <taxon>Vicinamibacterales</taxon>
        <taxon>Vicinamibacteraceae</taxon>
        <taxon>Luteitalea</taxon>
    </lineage>
</organism>
<feature type="transmembrane region" description="Helical" evidence="9">
    <location>
        <begin position="248"/>
        <end position="274"/>
    </location>
</feature>
<evidence type="ECO:0000313" key="11">
    <source>
        <dbReference type="EMBL" id="AMY11587.1"/>
    </source>
</evidence>
<name>A0A143PS72_LUTPR</name>
<dbReference type="Proteomes" id="UP000076079">
    <property type="component" value="Chromosome"/>
</dbReference>
<dbReference type="InterPro" id="IPR003004">
    <property type="entry name" value="GspF/PilC"/>
</dbReference>
<sequence>MGGRRHLRQACGGTRRGTAPYQRIGRPMARCRRPFVKGELMQAFAFSGRTHTGENVNGERHADSLAAAVASLRREQILITRIDPVKARRRVATAGGKVPAKSLAIFTRQFSVMIDAGLPLVQCLDILGRQEPHKKFAATILKVREDVESGMSLAEAMRKHPRTFDALFTNMVQAGEAGGILDTILKRLATYIEKNVKLIGQVKSAMIYPVAVIVIAAIVVAVILWKVIPTFAQMFAGLGAQLPLPTRIVIAMSNGLVTYGPLLIMGLGAIAFAIRTYYRTNQGRHVIDSLLLKSPILGMILRKVAVARFCRTLSTLISSGVPLLDGLEITARTAGNAIIEDAIMETRSSIERGETVSKPLQDTKVFPPMVTQMIGVGEATGALDMMLAKIADFYEDEVDTAVAGLLTLLEPIMISFLGVIVGGIVISMYLPIFDLISKLT</sequence>
<keyword evidence="12" id="KW-1185">Reference proteome</keyword>
<evidence type="ECO:0000313" key="12">
    <source>
        <dbReference type="Proteomes" id="UP000076079"/>
    </source>
</evidence>
<evidence type="ECO:0000256" key="2">
    <source>
        <dbReference type="ARBA" id="ARBA00005745"/>
    </source>
</evidence>
<dbReference type="Pfam" id="PF00482">
    <property type="entry name" value="T2SSF"/>
    <property type="match status" value="2"/>
</dbReference>
<evidence type="ECO:0000259" key="10">
    <source>
        <dbReference type="Pfam" id="PF00482"/>
    </source>
</evidence>
<dbReference type="InterPro" id="IPR018076">
    <property type="entry name" value="T2SS_GspF_dom"/>
</dbReference>
<dbReference type="EMBL" id="CP015136">
    <property type="protein sequence ID" value="AMY11587.1"/>
    <property type="molecule type" value="Genomic_DNA"/>
</dbReference>
<feature type="region of interest" description="Disordered" evidence="8">
    <location>
        <begin position="1"/>
        <end position="20"/>
    </location>
</feature>
<evidence type="ECO:0000256" key="4">
    <source>
        <dbReference type="ARBA" id="ARBA00022519"/>
    </source>
</evidence>
<comment type="subcellular location">
    <subcellularLocation>
        <location evidence="1">Cell inner membrane</location>
        <topology evidence="1">Multi-pass membrane protein</topology>
    </subcellularLocation>
</comment>
<evidence type="ECO:0000256" key="6">
    <source>
        <dbReference type="ARBA" id="ARBA00022989"/>
    </source>
</evidence>
<evidence type="ECO:0000256" key="1">
    <source>
        <dbReference type="ARBA" id="ARBA00004429"/>
    </source>
</evidence>
<feature type="transmembrane region" description="Helical" evidence="9">
    <location>
        <begin position="412"/>
        <end position="432"/>
    </location>
</feature>
<feature type="domain" description="Type II secretion system protein GspF" evidence="10">
    <location>
        <begin position="309"/>
        <end position="431"/>
    </location>
</feature>
<evidence type="ECO:0000256" key="9">
    <source>
        <dbReference type="SAM" id="Phobius"/>
    </source>
</evidence>
<keyword evidence="7 9" id="KW-0472">Membrane</keyword>
<dbReference type="PANTHER" id="PTHR30012">
    <property type="entry name" value="GENERAL SECRETION PATHWAY PROTEIN"/>
    <property type="match status" value="1"/>
</dbReference>
<protein>
    <submittedName>
        <fullName evidence="11">General secretion pathway protein F</fullName>
    </submittedName>
</protein>
<reference evidence="11 12" key="1">
    <citation type="journal article" date="2016" name="Genome Announc.">
        <title>First Complete Genome Sequence of a Subdivision 6 Acidobacterium Strain.</title>
        <authorList>
            <person name="Huang S."/>
            <person name="Vieira S."/>
            <person name="Bunk B."/>
            <person name="Riedel T."/>
            <person name="Sproer C."/>
            <person name="Overmann J."/>
        </authorList>
    </citation>
    <scope>NUCLEOTIDE SEQUENCE [LARGE SCALE GENOMIC DNA]</scope>
    <source>
        <strain evidence="12">DSM 100886 HEG_-6_39</strain>
    </source>
</reference>
<evidence type="ECO:0000256" key="3">
    <source>
        <dbReference type="ARBA" id="ARBA00022475"/>
    </source>
</evidence>
<dbReference type="Gene3D" id="1.20.81.30">
    <property type="entry name" value="Type II secretion system (T2SS), domain F"/>
    <property type="match status" value="2"/>
</dbReference>
<keyword evidence="6 9" id="KW-1133">Transmembrane helix</keyword>
<feature type="transmembrane region" description="Helical" evidence="9">
    <location>
        <begin position="207"/>
        <end position="228"/>
    </location>
</feature>
<reference evidence="12" key="2">
    <citation type="submission" date="2016-04" db="EMBL/GenBank/DDBJ databases">
        <title>First Complete Genome Sequence of a Subdivision 6 Acidobacterium.</title>
        <authorList>
            <person name="Huang S."/>
            <person name="Vieira S."/>
            <person name="Bunk B."/>
            <person name="Riedel T."/>
            <person name="Sproeer C."/>
            <person name="Overmann J."/>
        </authorList>
    </citation>
    <scope>NUCLEOTIDE SEQUENCE [LARGE SCALE GENOMIC DNA]</scope>
    <source>
        <strain evidence="12">DSM 100886 HEG_-6_39</strain>
    </source>
</reference>
<dbReference type="PANTHER" id="PTHR30012:SF7">
    <property type="entry name" value="PROTEIN TRANSPORT PROTEIN HOFC HOMOLOG"/>
    <property type="match status" value="1"/>
</dbReference>
<evidence type="ECO:0000256" key="8">
    <source>
        <dbReference type="SAM" id="MobiDB-lite"/>
    </source>
</evidence>
<dbReference type="PATRIC" id="fig|1813736.3.peg.5096"/>
<gene>
    <name evidence="11" type="primary">epsF_2</name>
    <name evidence="11" type="ORF">LuPra_04838</name>
</gene>
<dbReference type="InterPro" id="IPR042094">
    <property type="entry name" value="T2SS_GspF_sf"/>
</dbReference>
<dbReference type="KEGG" id="abac:LuPra_04838"/>
<accession>A0A143PS72</accession>
<dbReference type="FunFam" id="1.20.81.30:FF:000001">
    <property type="entry name" value="Type II secretion system protein F"/>
    <property type="match status" value="2"/>
</dbReference>
<dbReference type="GO" id="GO:0005886">
    <property type="term" value="C:plasma membrane"/>
    <property type="evidence" value="ECO:0007669"/>
    <property type="project" value="UniProtKB-SubCell"/>
</dbReference>
<evidence type="ECO:0000256" key="7">
    <source>
        <dbReference type="ARBA" id="ARBA00023136"/>
    </source>
</evidence>
<comment type="similarity">
    <text evidence="2">Belongs to the GSP F family.</text>
</comment>
<proteinExistence type="inferred from homology"/>
<dbReference type="STRING" id="1855912.LuPra_04838"/>
<feature type="domain" description="Type II secretion system protein GspF" evidence="10">
    <location>
        <begin position="106"/>
        <end position="229"/>
    </location>
</feature>
<dbReference type="PRINTS" id="PR00812">
    <property type="entry name" value="BCTERIALGSPF"/>
</dbReference>
<dbReference type="AlphaFoldDB" id="A0A143PS72"/>
<keyword evidence="3" id="KW-1003">Cell membrane</keyword>
<keyword evidence="5 9" id="KW-0812">Transmembrane</keyword>
<evidence type="ECO:0000256" key="5">
    <source>
        <dbReference type="ARBA" id="ARBA00022692"/>
    </source>
</evidence>
<dbReference type="GO" id="GO:0015628">
    <property type="term" value="P:protein secretion by the type II secretion system"/>
    <property type="evidence" value="ECO:0007669"/>
    <property type="project" value="TreeGrafter"/>
</dbReference>
<keyword evidence="4" id="KW-0997">Cell inner membrane</keyword>